<organism evidence="1 2">
    <name type="scientific">Sphaerodactylus townsendi</name>
    <dbReference type="NCBI Taxonomy" id="933632"/>
    <lineage>
        <taxon>Eukaryota</taxon>
        <taxon>Metazoa</taxon>
        <taxon>Chordata</taxon>
        <taxon>Craniata</taxon>
        <taxon>Vertebrata</taxon>
        <taxon>Euteleostomi</taxon>
        <taxon>Lepidosauria</taxon>
        <taxon>Squamata</taxon>
        <taxon>Bifurcata</taxon>
        <taxon>Gekkota</taxon>
        <taxon>Sphaerodactylidae</taxon>
        <taxon>Sphaerodactylus</taxon>
    </lineage>
</organism>
<evidence type="ECO:0000313" key="2">
    <source>
        <dbReference type="Proteomes" id="UP000827872"/>
    </source>
</evidence>
<sequence length="71" mass="7343">MNDGILPFADILEQSQLQLVRVAVQNGAAKRISAVAFGLQRHTGRASSAAGRGSARDSSWPAEAPAGSRAP</sequence>
<keyword evidence="2" id="KW-1185">Reference proteome</keyword>
<gene>
    <name evidence="1" type="ORF">K3G42_003661</name>
</gene>
<evidence type="ECO:0000313" key="1">
    <source>
        <dbReference type="EMBL" id="KAH7987348.1"/>
    </source>
</evidence>
<proteinExistence type="predicted"/>
<dbReference type="Proteomes" id="UP000827872">
    <property type="component" value="Linkage Group LG17"/>
</dbReference>
<comment type="caution">
    <text evidence="1">The sequence shown here is derived from an EMBL/GenBank/DDBJ whole genome shotgun (WGS) entry which is preliminary data.</text>
</comment>
<accession>A0ACB8E537</accession>
<protein>
    <submittedName>
        <fullName evidence="1">Uncharacterized protein</fullName>
    </submittedName>
</protein>
<name>A0ACB8E537_9SAUR</name>
<dbReference type="EMBL" id="CM037630">
    <property type="protein sequence ID" value="KAH7987348.1"/>
    <property type="molecule type" value="Genomic_DNA"/>
</dbReference>
<reference evidence="1" key="1">
    <citation type="submission" date="2021-08" db="EMBL/GenBank/DDBJ databases">
        <title>The first chromosome-level gecko genome reveals the dynamic sex chromosomes of Neotropical dwarf geckos (Sphaerodactylidae: Sphaerodactylus).</title>
        <authorList>
            <person name="Pinto B.J."/>
            <person name="Keating S.E."/>
            <person name="Gamble T."/>
        </authorList>
    </citation>
    <scope>NUCLEOTIDE SEQUENCE</scope>
    <source>
        <strain evidence="1">TG3544</strain>
    </source>
</reference>